<dbReference type="AlphaFoldDB" id="A0A7C3SLS8"/>
<dbReference type="EMBL" id="DTIB01000106">
    <property type="protein sequence ID" value="HGB25653.1"/>
    <property type="molecule type" value="Genomic_DNA"/>
</dbReference>
<dbReference type="Gene3D" id="3.40.50.1010">
    <property type="entry name" value="5'-nuclease"/>
    <property type="match status" value="1"/>
</dbReference>
<accession>A0A7C3SLS8</accession>
<dbReference type="Pfam" id="PF01850">
    <property type="entry name" value="PIN"/>
    <property type="match status" value="1"/>
</dbReference>
<gene>
    <name evidence="2" type="ORF">ENV88_06500</name>
</gene>
<sequence>MRYSGRLRLLLDTTYILPALGIEVEGVEGVLEALQRLRRHRRVEVYYSCYSILEALWKLAKLSYDLEVVRRGLSLIEEDFGEVHPTLEGYLKALELRRRGFPDIIDLLLYATALTNGILFLTRDRRLYSFLSEEGEETGAILLEEDFLRGYA</sequence>
<name>A0A7C3SLS8_THEPE</name>
<dbReference type="InterPro" id="IPR029060">
    <property type="entry name" value="PIN-like_dom_sf"/>
</dbReference>
<dbReference type="SUPFAM" id="SSF88723">
    <property type="entry name" value="PIN domain-like"/>
    <property type="match status" value="1"/>
</dbReference>
<organism evidence="2">
    <name type="scientific">Thermofilum pendens</name>
    <dbReference type="NCBI Taxonomy" id="2269"/>
    <lineage>
        <taxon>Archaea</taxon>
        <taxon>Thermoproteota</taxon>
        <taxon>Thermoprotei</taxon>
        <taxon>Thermofilales</taxon>
        <taxon>Thermofilaceae</taxon>
        <taxon>Thermofilum</taxon>
    </lineage>
</organism>
<comment type="caution">
    <text evidence="2">The sequence shown here is derived from an EMBL/GenBank/DDBJ whole genome shotgun (WGS) entry which is preliminary data.</text>
</comment>
<evidence type="ECO:0000313" key="2">
    <source>
        <dbReference type="EMBL" id="HGB25653.1"/>
    </source>
</evidence>
<evidence type="ECO:0000259" key="1">
    <source>
        <dbReference type="Pfam" id="PF01850"/>
    </source>
</evidence>
<reference evidence="2" key="1">
    <citation type="journal article" date="2020" name="mSystems">
        <title>Genome- and Community-Level Interaction Insights into Carbon Utilization and Element Cycling Functions of Hydrothermarchaeota in Hydrothermal Sediment.</title>
        <authorList>
            <person name="Zhou Z."/>
            <person name="Liu Y."/>
            <person name="Xu W."/>
            <person name="Pan J."/>
            <person name="Luo Z.H."/>
            <person name="Li M."/>
        </authorList>
    </citation>
    <scope>NUCLEOTIDE SEQUENCE [LARGE SCALE GENOMIC DNA]</scope>
    <source>
        <strain evidence="2">SpSt-8</strain>
    </source>
</reference>
<dbReference type="InterPro" id="IPR002716">
    <property type="entry name" value="PIN_dom"/>
</dbReference>
<proteinExistence type="predicted"/>
<feature type="domain" description="PIN" evidence="1">
    <location>
        <begin position="10"/>
        <end position="128"/>
    </location>
</feature>
<protein>
    <submittedName>
        <fullName evidence="2">PIN domain-containing protein</fullName>
    </submittedName>
</protein>